<accession>W7XF95</accession>
<name>W7XF95_TETTS</name>
<dbReference type="InParanoid" id="W7XF95"/>
<proteinExistence type="predicted"/>
<protein>
    <submittedName>
        <fullName evidence="1">Uncharacterized protein</fullName>
    </submittedName>
</protein>
<dbReference type="KEGG" id="tet:TTHERM_000061579"/>
<reference evidence="2" key="1">
    <citation type="journal article" date="2006" name="PLoS Biol.">
        <title>Macronuclear genome sequence of the ciliate Tetrahymena thermophila, a model eukaryote.</title>
        <authorList>
            <person name="Eisen J.A."/>
            <person name="Coyne R.S."/>
            <person name="Wu M."/>
            <person name="Wu D."/>
            <person name="Thiagarajan M."/>
            <person name="Wortman J.R."/>
            <person name="Badger J.H."/>
            <person name="Ren Q."/>
            <person name="Amedeo P."/>
            <person name="Jones K.M."/>
            <person name="Tallon L.J."/>
            <person name="Delcher A.L."/>
            <person name="Salzberg S.L."/>
            <person name="Silva J.C."/>
            <person name="Haas B.J."/>
            <person name="Majoros W.H."/>
            <person name="Farzad M."/>
            <person name="Carlton J.M."/>
            <person name="Smith R.K. Jr."/>
            <person name="Garg J."/>
            <person name="Pearlman R.E."/>
            <person name="Karrer K.M."/>
            <person name="Sun L."/>
            <person name="Manning G."/>
            <person name="Elde N.C."/>
            <person name="Turkewitz A.P."/>
            <person name="Asai D.J."/>
            <person name="Wilkes D.E."/>
            <person name="Wang Y."/>
            <person name="Cai H."/>
            <person name="Collins K."/>
            <person name="Stewart B.A."/>
            <person name="Lee S.R."/>
            <person name="Wilamowska K."/>
            <person name="Weinberg Z."/>
            <person name="Ruzzo W.L."/>
            <person name="Wloga D."/>
            <person name="Gaertig J."/>
            <person name="Frankel J."/>
            <person name="Tsao C.-C."/>
            <person name="Gorovsky M.A."/>
            <person name="Keeling P.J."/>
            <person name="Waller R.F."/>
            <person name="Patron N.J."/>
            <person name="Cherry J.M."/>
            <person name="Stover N.A."/>
            <person name="Krieger C.J."/>
            <person name="del Toro C."/>
            <person name="Ryder H.F."/>
            <person name="Williamson S.C."/>
            <person name="Barbeau R.A."/>
            <person name="Hamilton E.P."/>
            <person name="Orias E."/>
        </authorList>
    </citation>
    <scope>NUCLEOTIDE SEQUENCE [LARGE SCALE GENOMIC DNA]</scope>
    <source>
        <strain evidence="2">SB210</strain>
    </source>
</reference>
<dbReference type="RefSeq" id="XP_012650988.1">
    <property type="nucleotide sequence ID" value="XM_012795534.1"/>
</dbReference>
<dbReference type="AlphaFoldDB" id="W7XF95"/>
<evidence type="ECO:0000313" key="2">
    <source>
        <dbReference type="Proteomes" id="UP000009168"/>
    </source>
</evidence>
<organism evidence="1 2">
    <name type="scientific">Tetrahymena thermophila (strain SB210)</name>
    <dbReference type="NCBI Taxonomy" id="312017"/>
    <lineage>
        <taxon>Eukaryota</taxon>
        <taxon>Sar</taxon>
        <taxon>Alveolata</taxon>
        <taxon>Ciliophora</taxon>
        <taxon>Intramacronucleata</taxon>
        <taxon>Oligohymenophorea</taxon>
        <taxon>Hymenostomatida</taxon>
        <taxon>Tetrahymenina</taxon>
        <taxon>Tetrahymenidae</taxon>
        <taxon>Tetrahymena</taxon>
    </lineage>
</organism>
<dbReference type="EMBL" id="GG662853">
    <property type="protein sequence ID" value="EWS76477.1"/>
    <property type="molecule type" value="Genomic_DNA"/>
</dbReference>
<sequence length="66" mass="7977">MIFEKWVDYITAKAISLVTTSQLMTQNDMLKYDRMFILCVIYKIDSCFHQNLRQYVTKREEGDYVK</sequence>
<evidence type="ECO:0000313" key="1">
    <source>
        <dbReference type="EMBL" id="EWS76477.1"/>
    </source>
</evidence>
<dbReference type="Proteomes" id="UP000009168">
    <property type="component" value="Unassembled WGS sequence"/>
</dbReference>
<gene>
    <name evidence="1" type="ORF">TTHERM_000061579</name>
</gene>
<keyword evidence="2" id="KW-1185">Reference proteome</keyword>
<dbReference type="GeneID" id="24437066"/>